<dbReference type="SUPFAM" id="SSF55681">
    <property type="entry name" value="Class II aaRS and biotin synthetases"/>
    <property type="match status" value="1"/>
</dbReference>
<dbReference type="PANTHER" id="PTHR12835:SF5">
    <property type="entry name" value="BIOTIN--PROTEIN LIGASE"/>
    <property type="match status" value="1"/>
</dbReference>
<evidence type="ECO:0000256" key="2">
    <source>
        <dbReference type="ARBA" id="ARBA00022598"/>
    </source>
</evidence>
<organism evidence="5 6">
    <name type="scientific">Gryllus longicercus</name>
    <dbReference type="NCBI Taxonomy" id="2509291"/>
    <lineage>
        <taxon>Eukaryota</taxon>
        <taxon>Metazoa</taxon>
        <taxon>Ecdysozoa</taxon>
        <taxon>Arthropoda</taxon>
        <taxon>Hexapoda</taxon>
        <taxon>Insecta</taxon>
        <taxon>Pterygota</taxon>
        <taxon>Neoptera</taxon>
        <taxon>Polyneoptera</taxon>
        <taxon>Orthoptera</taxon>
        <taxon>Ensifera</taxon>
        <taxon>Gryllidea</taxon>
        <taxon>Grylloidea</taxon>
        <taxon>Gryllidae</taxon>
        <taxon>Gryllinae</taxon>
        <taxon>Gryllus</taxon>
    </lineage>
</organism>
<accession>A0AAN9V6E7</accession>
<evidence type="ECO:0000313" key="5">
    <source>
        <dbReference type="EMBL" id="KAK7790650.1"/>
    </source>
</evidence>
<feature type="domain" description="BPL/LPL catalytic" evidence="4">
    <location>
        <begin position="803"/>
        <end position="989"/>
    </location>
</feature>
<feature type="region of interest" description="Disordered" evidence="3">
    <location>
        <begin position="323"/>
        <end position="365"/>
    </location>
</feature>
<dbReference type="PANTHER" id="PTHR12835">
    <property type="entry name" value="BIOTIN PROTEIN LIGASE"/>
    <property type="match status" value="1"/>
</dbReference>
<evidence type="ECO:0000256" key="1">
    <source>
        <dbReference type="ARBA" id="ARBA00009934"/>
    </source>
</evidence>
<keyword evidence="6" id="KW-1185">Reference proteome</keyword>
<gene>
    <name evidence="5" type="ORF">R5R35_006543</name>
</gene>
<evidence type="ECO:0000313" key="6">
    <source>
        <dbReference type="Proteomes" id="UP001378592"/>
    </source>
</evidence>
<dbReference type="Proteomes" id="UP001378592">
    <property type="component" value="Unassembled WGS sequence"/>
</dbReference>
<dbReference type="EMBL" id="JAZDUA010000601">
    <property type="protein sequence ID" value="KAK7790650.1"/>
    <property type="molecule type" value="Genomic_DNA"/>
</dbReference>
<comment type="similarity">
    <text evidence="1">Belongs to the biotin--protein ligase family.</text>
</comment>
<dbReference type="InterPro" id="IPR004408">
    <property type="entry name" value="Biotin_CoA_COase_ligase"/>
</dbReference>
<evidence type="ECO:0000259" key="4">
    <source>
        <dbReference type="PROSITE" id="PS51733"/>
    </source>
</evidence>
<proteinExistence type="inferred from homology"/>
<dbReference type="AlphaFoldDB" id="A0AAN9V6E7"/>
<reference evidence="5 6" key="1">
    <citation type="submission" date="2024-03" db="EMBL/GenBank/DDBJ databases">
        <title>The genome assembly and annotation of the cricket Gryllus longicercus Weissman &amp; Gray.</title>
        <authorList>
            <person name="Szrajer S."/>
            <person name="Gray D."/>
            <person name="Ylla G."/>
        </authorList>
    </citation>
    <scope>NUCLEOTIDE SEQUENCE [LARGE SCALE GENOMIC DNA]</scope>
    <source>
        <strain evidence="5">DAG 2021-001</strain>
        <tissue evidence="5">Whole body minus gut</tissue>
    </source>
</reference>
<dbReference type="GO" id="GO:0005737">
    <property type="term" value="C:cytoplasm"/>
    <property type="evidence" value="ECO:0007669"/>
    <property type="project" value="TreeGrafter"/>
</dbReference>
<feature type="region of interest" description="Disordered" evidence="3">
    <location>
        <begin position="600"/>
        <end position="625"/>
    </location>
</feature>
<evidence type="ECO:0000256" key="3">
    <source>
        <dbReference type="SAM" id="MobiDB-lite"/>
    </source>
</evidence>
<dbReference type="NCBIfam" id="TIGR00121">
    <property type="entry name" value="birA_ligase"/>
    <property type="match status" value="1"/>
</dbReference>
<dbReference type="InterPro" id="IPR004143">
    <property type="entry name" value="BPL_LPL_catalytic"/>
</dbReference>
<sequence length="1065" mass="115676">MLLTLYYLAATWIQSWRLNSMRTKILNVLSHNGTLVLYKELDSTPTDSEGTFSVQLTGVSSSSCLNSSEARVGDLLWYVGSKRGCSVFPQQKVNANYWISFHNEKSLFPLEISGISPAVLVDDLKLYLLIEANYLKADGVRSSSYCQLEQYGIPRAWKAGDQFAIILESDVDHLAKLGSTFMSNLLSIDDGMEIVRVQTVAVEGRPCLLLNTDSIPITRAPTRIEDGAVSPGAEPVASQCMGQQMSPVQWQTHIELLQSFSAAAVEASNSESQVGVSAYPSALVTAGNRALTLDYPTVVTLPETADCFPVVNLSRMAREEVQSRSSLNLATQAGGSSSGTASDVAPIPSPARSHQPGLPEAQRSSESFISCVQEIEIPSPDQEVGPSPERKEGSPGTSQEEAPPLSSPRESKSSDSFCSLGSASTVSIGDKTKASEAPPVNGQSRPAAPLSLSFAHSQPLRIGSGPKVKPPNVLVFSESNVTVEDVKTVLHSTLHRHKYTIYPVNREQLLSAPWMDNTLLVVVCGNVPETLAPLFLTYVLAGGRMLCLCSDLLHLVLPTFRTAEVRERELVRFSYSRWRGVHLMHHVFCYQASPARTRFSRQDATTVSEEAPPTSDGARLSPPKTPASVEVVDAENKPHTLQVQVLGTEETWHSPSLLLASAGNSGGRIVFSQVHLEVDPSEYSADASLAGTLRGSEQARHEILQDLLSQHLGLECAPTQPEPTNSPAYFLGRHELKLELLSRLGSHFVPGSDNTLRLPRLTLQFCGKGVEPGRATASHLPVLVHSCPANFSTVEYFENLHSEVLGRLMIYCEVMGSSMDVVTGITLHHGLAVVPCQQTRGVGRGGNVWLSPEGCAMFSMQLHIPTETHLGHHTPFLQHIVGLAIVSGISSLPGYEILNLRLKWPNDIYHGNSVKLGGLIVNCTIDKSTVVCNIGCGVNLDNKSPTTCINSLIGEHNKAVPTAKLITLSREKYLARVFTELERLLNLAQNDEIEQVRSLYYSYWLHSNAEVTVVGPDGSSQPVMVEGVDDYGFLQVRSHNGSTFTVHPDGNSFDMLRGLVCPKVL</sequence>
<feature type="region of interest" description="Disordered" evidence="3">
    <location>
        <begin position="429"/>
        <end position="448"/>
    </location>
</feature>
<dbReference type="GO" id="GO:0004077">
    <property type="term" value="F:biotin--[biotin carboxyl-carrier protein] ligase activity"/>
    <property type="evidence" value="ECO:0007669"/>
    <property type="project" value="InterPro"/>
</dbReference>
<dbReference type="InterPro" id="IPR003142">
    <property type="entry name" value="BPL_C"/>
</dbReference>
<keyword evidence="2" id="KW-0436">Ligase</keyword>
<dbReference type="PROSITE" id="PS51733">
    <property type="entry name" value="BPL_LPL_CATALYTIC"/>
    <property type="match status" value="1"/>
</dbReference>
<name>A0AAN9V6E7_9ORTH</name>
<dbReference type="Pfam" id="PF03099">
    <property type="entry name" value="BPL_LplA_LipB"/>
    <property type="match status" value="1"/>
</dbReference>
<feature type="region of interest" description="Disordered" evidence="3">
    <location>
        <begin position="377"/>
        <end position="418"/>
    </location>
</feature>
<dbReference type="InterPro" id="IPR045864">
    <property type="entry name" value="aa-tRNA-synth_II/BPL/LPL"/>
</dbReference>
<protein>
    <recommendedName>
        <fullName evidence="4">BPL/LPL catalytic domain-containing protein</fullName>
    </recommendedName>
</protein>
<dbReference type="Gene3D" id="3.30.930.10">
    <property type="entry name" value="Bira Bifunctional Protein, Domain 2"/>
    <property type="match status" value="1"/>
</dbReference>
<feature type="compositionally biased region" description="Low complexity" evidence="3">
    <location>
        <begin position="330"/>
        <end position="342"/>
    </location>
</feature>
<comment type="caution">
    <text evidence="5">The sequence shown here is derived from an EMBL/GenBank/DDBJ whole genome shotgun (WGS) entry which is preliminary data.</text>
</comment>
<dbReference type="Pfam" id="PF02237">
    <property type="entry name" value="BPL_C"/>
    <property type="match status" value="1"/>
</dbReference>